<organism evidence="1 2">
    <name type="scientific">Mugilogobius chulae</name>
    <name type="common">yellowstripe goby</name>
    <dbReference type="NCBI Taxonomy" id="88201"/>
    <lineage>
        <taxon>Eukaryota</taxon>
        <taxon>Metazoa</taxon>
        <taxon>Chordata</taxon>
        <taxon>Craniata</taxon>
        <taxon>Vertebrata</taxon>
        <taxon>Euteleostomi</taxon>
        <taxon>Actinopterygii</taxon>
        <taxon>Neopterygii</taxon>
        <taxon>Teleostei</taxon>
        <taxon>Neoteleostei</taxon>
        <taxon>Acanthomorphata</taxon>
        <taxon>Gobiaria</taxon>
        <taxon>Gobiiformes</taxon>
        <taxon>Gobioidei</taxon>
        <taxon>Gobiidae</taxon>
        <taxon>Gobionellinae</taxon>
        <taxon>Mugilogobius</taxon>
    </lineage>
</organism>
<gene>
    <name evidence="1" type="ORF">WMY93_032232</name>
</gene>
<comment type="caution">
    <text evidence="1">The sequence shown here is derived from an EMBL/GenBank/DDBJ whole genome shotgun (WGS) entry which is preliminary data.</text>
</comment>
<keyword evidence="2" id="KW-1185">Reference proteome</keyword>
<dbReference type="Proteomes" id="UP001460270">
    <property type="component" value="Unassembled WGS sequence"/>
</dbReference>
<reference evidence="2" key="1">
    <citation type="submission" date="2024-04" db="EMBL/GenBank/DDBJ databases">
        <title>Salinicola lusitanus LLJ914,a marine bacterium isolated from the Okinawa Trough.</title>
        <authorList>
            <person name="Li J."/>
        </authorList>
    </citation>
    <scope>NUCLEOTIDE SEQUENCE [LARGE SCALE GENOMIC DNA]</scope>
</reference>
<name>A0AAW0MG72_9GOBI</name>
<accession>A0AAW0MG72</accession>
<dbReference type="EMBL" id="JBBPFD010000727">
    <property type="protein sequence ID" value="KAK7877063.1"/>
    <property type="molecule type" value="Genomic_DNA"/>
</dbReference>
<protein>
    <submittedName>
        <fullName evidence="1">Uncharacterized protein</fullName>
    </submittedName>
</protein>
<dbReference type="AlphaFoldDB" id="A0AAW0MG72"/>
<evidence type="ECO:0000313" key="1">
    <source>
        <dbReference type="EMBL" id="KAK7877063.1"/>
    </source>
</evidence>
<evidence type="ECO:0000313" key="2">
    <source>
        <dbReference type="Proteomes" id="UP001460270"/>
    </source>
</evidence>
<sequence length="275" mass="30907">MDLQEGQCSGQDRRRIRCIVQQATDSGEKEEVLLQAGQSPLSLARRQMGTQLGTHVLVPRRVVVTKWAASIFHLHAGKTMLPGTERCQFALRHEKSDIIYVNERSLTAETCAFILDVLDLGSPVIQDTSSKRSGRDRFLNYEEHSSAFTTGQSPYVLAPELDRTNEDAADKNPDPLSRDMCGICSVKCRHTPREPIQFLRWFGGVRLAKPSGCVLTVRSFSQYDSSCVQRDLLVNPADERPNCTRHKTQPASIGYFIYYASLRFSLMAICLHTAR</sequence>
<proteinExistence type="predicted"/>